<keyword evidence="3" id="KW-1185">Reference proteome</keyword>
<accession>A0ABW9YI06</accession>
<proteinExistence type="predicted"/>
<organism evidence="2 3">
    <name type="scientific">Photobacterium alginatilyticum</name>
    <dbReference type="NCBI Taxonomy" id="1775171"/>
    <lineage>
        <taxon>Bacteria</taxon>
        <taxon>Pseudomonadati</taxon>
        <taxon>Pseudomonadota</taxon>
        <taxon>Gammaproteobacteria</taxon>
        <taxon>Vibrionales</taxon>
        <taxon>Vibrionaceae</taxon>
        <taxon>Photobacterium</taxon>
    </lineage>
</organism>
<gene>
    <name evidence="2" type="ORF">EIZ48_12775</name>
</gene>
<dbReference type="RefSeq" id="WP_160651930.1">
    <property type="nucleotide sequence ID" value="NZ_RSEJ01000012.1"/>
</dbReference>
<evidence type="ECO:0000313" key="3">
    <source>
        <dbReference type="Proteomes" id="UP000738517"/>
    </source>
</evidence>
<name>A0ABW9YI06_9GAMM</name>
<comment type="caution">
    <text evidence="2">The sequence shown here is derived from an EMBL/GenBank/DDBJ whole genome shotgun (WGS) entry which is preliminary data.</text>
</comment>
<reference evidence="2 3" key="1">
    <citation type="journal article" date="2017" name="Int. J. Syst. Evol. Microbiol.">
        <title>Photobacterium alginatilyticum sp. nov., a marine bacterium isolated from bottom seawater.</title>
        <authorList>
            <person name="Wang X."/>
            <person name="Wang Y."/>
            <person name="Yang X."/>
            <person name="Sun H."/>
            <person name="Li B."/>
            <person name="Zhang X.H."/>
        </authorList>
    </citation>
    <scope>NUCLEOTIDE SEQUENCE [LARGE SCALE GENOMIC DNA]</scope>
    <source>
        <strain evidence="2 3">P03D4</strain>
    </source>
</reference>
<protein>
    <recommendedName>
        <fullName evidence="4">Ribosome alternative rescue factor ArfA</fullName>
    </recommendedName>
</protein>
<evidence type="ECO:0008006" key="4">
    <source>
        <dbReference type="Google" id="ProtNLM"/>
    </source>
</evidence>
<evidence type="ECO:0000256" key="1">
    <source>
        <dbReference type="SAM" id="MobiDB-lite"/>
    </source>
</evidence>
<dbReference type="Proteomes" id="UP000738517">
    <property type="component" value="Unassembled WGS sequence"/>
</dbReference>
<feature type="region of interest" description="Disordered" evidence="1">
    <location>
        <begin position="40"/>
        <end position="60"/>
    </location>
</feature>
<dbReference type="EMBL" id="RSEJ01000012">
    <property type="protein sequence ID" value="NBI53452.1"/>
    <property type="molecule type" value="Genomic_DNA"/>
</dbReference>
<feature type="compositionally biased region" description="Basic and acidic residues" evidence="1">
    <location>
        <begin position="51"/>
        <end position="60"/>
    </location>
</feature>
<sequence length="60" mass="6906">MELRRVLLVSEKSDAQHPQLLKRQARASGGRKAQKYQFSMVVEQGQKKKLSPGERQQKGR</sequence>
<evidence type="ECO:0000313" key="2">
    <source>
        <dbReference type="EMBL" id="NBI53452.1"/>
    </source>
</evidence>